<sequence length="514" mass="59236">MPIPLVNSIASWVLKKRIHQMELFMKYPNEVQQELLRSLISKARYTEIGKKYNFSEITNYQTFAERVPIHSYEEYEPSIERSRRGENNIFWPTPIKWFAKSSGTTNAKSKFIPVSDDSLENCHYAAGKDLLCMYLNNNPQSQLFTGKSLRLGGSKEIYRNNGTSYGDLSAILIENMPFWAEFSSTPSSEVSLMNDWEVKMQAIVNETIKEKVTSLAGVPSWMLVLLNKVLDTSGKENLFEVWQNLEVYFHGGVNFQPYAEQYKKILPKDSFRYYEIYNASEGFFACQDHNNSNELLLMLDYGIFYEFIPMDAYGTPEQKILPLSEVKTDVNYAVVITTNAGLWRYRIGDTVRFTSTSPYRIKVSGRTKHHINVFGEELIIENTDNALKKASQITGCQIIDYTAAPIFMEGKEKGAHEWIIEFKTPPDNLEVFIIELDLALQQLNSDYEAKRFNNMTLNMPTVHQAREKLFYDWLKKNDKLGGQHKIPRLSNKRCYVEELLEMSGKSSTTDALDS</sequence>
<dbReference type="GO" id="GO:0005737">
    <property type="term" value="C:cytoplasm"/>
    <property type="evidence" value="ECO:0007669"/>
    <property type="project" value="TreeGrafter"/>
</dbReference>
<dbReference type="Proteomes" id="UP000276282">
    <property type="component" value="Unassembled WGS sequence"/>
</dbReference>
<proteinExistence type="predicted"/>
<name>A0A495PZU3_9FLAO</name>
<dbReference type="Pfam" id="PF23571">
    <property type="entry name" value="GH3_M"/>
    <property type="match status" value="1"/>
</dbReference>
<protein>
    <submittedName>
        <fullName evidence="3">GH3 auxin-responsive promoter</fullName>
    </submittedName>
</protein>
<accession>A0A495PZU3</accession>
<gene>
    <name evidence="3" type="ORF">BC962_1025</name>
</gene>
<dbReference type="RefSeq" id="WP_121344778.1">
    <property type="nucleotide sequence ID" value="NZ_RBLG01000001.1"/>
</dbReference>
<keyword evidence="4" id="KW-1185">Reference proteome</keyword>
<evidence type="ECO:0000313" key="3">
    <source>
        <dbReference type="EMBL" id="RKS56048.1"/>
    </source>
</evidence>
<dbReference type="GO" id="GO:0016881">
    <property type="term" value="F:acid-amino acid ligase activity"/>
    <property type="evidence" value="ECO:0007669"/>
    <property type="project" value="TreeGrafter"/>
</dbReference>
<dbReference type="OrthoDB" id="5678283at2"/>
<evidence type="ECO:0000259" key="2">
    <source>
        <dbReference type="Pfam" id="PF23572"/>
    </source>
</evidence>
<comment type="caution">
    <text evidence="3">The sequence shown here is derived from an EMBL/GenBank/DDBJ whole genome shotgun (WGS) entry which is preliminary data.</text>
</comment>
<dbReference type="Pfam" id="PF03321">
    <property type="entry name" value="GH3"/>
    <property type="match status" value="1"/>
</dbReference>
<dbReference type="Pfam" id="PF23572">
    <property type="entry name" value="GH3_C"/>
    <property type="match status" value="1"/>
</dbReference>
<dbReference type="PANTHER" id="PTHR31901:SF9">
    <property type="entry name" value="GH3 DOMAIN-CONTAINING PROTEIN"/>
    <property type="match status" value="1"/>
</dbReference>
<evidence type="ECO:0000313" key="4">
    <source>
        <dbReference type="Proteomes" id="UP000276282"/>
    </source>
</evidence>
<dbReference type="PANTHER" id="PTHR31901">
    <property type="entry name" value="GH3 DOMAIN-CONTAINING PROTEIN"/>
    <property type="match status" value="1"/>
</dbReference>
<dbReference type="InterPro" id="IPR004993">
    <property type="entry name" value="GH3"/>
</dbReference>
<reference evidence="3 4" key="1">
    <citation type="submission" date="2018-10" db="EMBL/GenBank/DDBJ databases">
        <title>Genomic Encyclopedia of Archaeal and Bacterial Type Strains, Phase II (KMG-II): from individual species to whole genera.</title>
        <authorList>
            <person name="Goeker M."/>
        </authorList>
    </citation>
    <scope>NUCLEOTIDE SEQUENCE [LARGE SCALE GENOMIC DNA]</scope>
    <source>
        <strain evidence="3 4">DSM 19839</strain>
    </source>
</reference>
<evidence type="ECO:0000259" key="1">
    <source>
        <dbReference type="Pfam" id="PF23571"/>
    </source>
</evidence>
<organism evidence="3 4">
    <name type="scientific">Gillisia mitskevichiae</name>
    <dbReference type="NCBI Taxonomy" id="270921"/>
    <lineage>
        <taxon>Bacteria</taxon>
        <taxon>Pseudomonadati</taxon>
        <taxon>Bacteroidota</taxon>
        <taxon>Flavobacteriia</taxon>
        <taxon>Flavobacteriales</taxon>
        <taxon>Flavobacteriaceae</taxon>
        <taxon>Gillisia</taxon>
    </lineage>
</organism>
<dbReference type="Gene3D" id="3.40.50.12780">
    <property type="entry name" value="N-terminal domain of ligase-like"/>
    <property type="match status" value="1"/>
</dbReference>
<dbReference type="InterPro" id="IPR042099">
    <property type="entry name" value="ANL_N_sf"/>
</dbReference>
<feature type="domain" description="GH3 middle" evidence="1">
    <location>
        <begin position="297"/>
        <end position="366"/>
    </location>
</feature>
<dbReference type="InterPro" id="IPR055377">
    <property type="entry name" value="GH3_M"/>
</dbReference>
<feature type="domain" description="GH3 C-terminal" evidence="2">
    <location>
        <begin position="381"/>
        <end position="493"/>
    </location>
</feature>
<dbReference type="AlphaFoldDB" id="A0A495PZU3"/>
<dbReference type="InterPro" id="IPR055378">
    <property type="entry name" value="GH3_C"/>
</dbReference>
<dbReference type="EMBL" id="RBLG01000001">
    <property type="protein sequence ID" value="RKS56048.1"/>
    <property type="molecule type" value="Genomic_DNA"/>
</dbReference>